<evidence type="ECO:0000256" key="3">
    <source>
        <dbReference type="PROSITE-ProRule" id="PRU00284"/>
    </source>
</evidence>
<dbReference type="Gene3D" id="6.10.340.10">
    <property type="match status" value="1"/>
</dbReference>
<dbReference type="Pfam" id="PF00672">
    <property type="entry name" value="HAMP"/>
    <property type="match status" value="1"/>
</dbReference>
<dbReference type="PROSITE" id="PS50885">
    <property type="entry name" value="HAMP"/>
    <property type="match status" value="1"/>
</dbReference>
<dbReference type="Gene3D" id="1.10.287.950">
    <property type="entry name" value="Methyl-accepting chemotaxis protein"/>
    <property type="match status" value="1"/>
</dbReference>
<comment type="similarity">
    <text evidence="2">Belongs to the methyl-accepting chemotaxis (MCP) protein family.</text>
</comment>
<dbReference type="SMART" id="SM00283">
    <property type="entry name" value="MA"/>
    <property type="match status" value="1"/>
</dbReference>
<keyword evidence="4" id="KW-0812">Transmembrane</keyword>
<gene>
    <name evidence="7" type="ORF">GCM10007857_41360</name>
</gene>
<evidence type="ECO:0000259" key="6">
    <source>
        <dbReference type="PROSITE" id="PS50885"/>
    </source>
</evidence>
<dbReference type="SUPFAM" id="SSF58104">
    <property type="entry name" value="Methyl-accepting chemotaxis protein (MCP) signaling domain"/>
    <property type="match status" value="1"/>
</dbReference>
<name>A0ABQ6AZF1_9BRAD</name>
<evidence type="ECO:0000313" key="7">
    <source>
        <dbReference type="EMBL" id="GLR87425.1"/>
    </source>
</evidence>
<dbReference type="PANTHER" id="PTHR32089">
    <property type="entry name" value="METHYL-ACCEPTING CHEMOTAXIS PROTEIN MCPB"/>
    <property type="match status" value="1"/>
</dbReference>
<proteinExistence type="inferred from homology"/>
<evidence type="ECO:0000256" key="2">
    <source>
        <dbReference type="ARBA" id="ARBA00029447"/>
    </source>
</evidence>
<dbReference type="EMBL" id="BSOW01000014">
    <property type="protein sequence ID" value="GLR87425.1"/>
    <property type="molecule type" value="Genomic_DNA"/>
</dbReference>
<evidence type="ECO:0000259" key="5">
    <source>
        <dbReference type="PROSITE" id="PS50111"/>
    </source>
</evidence>
<feature type="domain" description="HAMP" evidence="6">
    <location>
        <begin position="395"/>
        <end position="448"/>
    </location>
</feature>
<keyword evidence="4" id="KW-1133">Transmembrane helix</keyword>
<organism evidence="7 8">
    <name type="scientific">Bradyrhizobium iriomotense</name>
    <dbReference type="NCBI Taxonomy" id="441950"/>
    <lineage>
        <taxon>Bacteria</taxon>
        <taxon>Pseudomonadati</taxon>
        <taxon>Pseudomonadota</taxon>
        <taxon>Alphaproteobacteria</taxon>
        <taxon>Hyphomicrobiales</taxon>
        <taxon>Nitrobacteraceae</taxon>
        <taxon>Bradyrhizobium</taxon>
    </lineage>
</organism>
<evidence type="ECO:0000256" key="4">
    <source>
        <dbReference type="SAM" id="Phobius"/>
    </source>
</evidence>
<dbReference type="InterPro" id="IPR003660">
    <property type="entry name" value="HAMP_dom"/>
</dbReference>
<reference evidence="8" key="1">
    <citation type="journal article" date="2019" name="Int. J. Syst. Evol. Microbiol.">
        <title>The Global Catalogue of Microorganisms (GCM) 10K type strain sequencing project: providing services to taxonomists for standard genome sequencing and annotation.</title>
        <authorList>
            <consortium name="The Broad Institute Genomics Platform"/>
            <consortium name="The Broad Institute Genome Sequencing Center for Infectious Disease"/>
            <person name="Wu L."/>
            <person name="Ma J."/>
        </authorList>
    </citation>
    <scope>NUCLEOTIDE SEQUENCE [LARGE SCALE GENOMIC DNA]</scope>
    <source>
        <strain evidence="8">NBRC 102520</strain>
    </source>
</reference>
<dbReference type="PROSITE" id="PS50111">
    <property type="entry name" value="CHEMOTAXIS_TRANSDUC_2"/>
    <property type="match status" value="1"/>
</dbReference>
<evidence type="ECO:0000313" key="8">
    <source>
        <dbReference type="Proteomes" id="UP001156905"/>
    </source>
</evidence>
<feature type="domain" description="Methyl-accepting transducer" evidence="5">
    <location>
        <begin position="481"/>
        <end position="724"/>
    </location>
</feature>
<dbReference type="Proteomes" id="UP001156905">
    <property type="component" value="Unassembled WGS sequence"/>
</dbReference>
<keyword evidence="1 3" id="KW-0807">Transducer</keyword>
<protein>
    <submittedName>
        <fullName evidence="7">Methyl-accepting chemotaxis protein</fullName>
    </submittedName>
</protein>
<accession>A0ABQ6AZF1</accession>
<feature type="transmembrane region" description="Helical" evidence="4">
    <location>
        <begin position="372"/>
        <end position="393"/>
    </location>
</feature>
<dbReference type="CDD" id="cd06225">
    <property type="entry name" value="HAMP"/>
    <property type="match status" value="1"/>
</dbReference>
<comment type="caution">
    <text evidence="7">The sequence shown here is derived from an EMBL/GenBank/DDBJ whole genome shotgun (WGS) entry which is preliminary data.</text>
</comment>
<sequence length="744" mass="77628">MNIQPVVAALASQTNSPQPAGYPPPRVTTSFIPFCEECAASGGIPVMLGRLSVSTLLQSVIALLAACVVGLLVTTAWQSWERLRATSQIAAVAEASSHAFKAMHNLRTDRSSTPRVLNGEAAVSPEIDKFLHGIHDAEMPAIRAAAALLPSIPFAEQAALVGALNREVEKLTTLQSDAWDDMRKPKKARRPNLAKDYTEAAGALLATLEKISANLTAAVNHNDPLIDQLLSIKQAAWLLRNTAGEASDLVATGLVATGSLPMEAQQTYTKSVGAIENSWSGLESATLGMQLSPQLADAMSAAKAAYFNPDYLALRDRLIDQIMVGSKTELTADQWTPQTAQRMGTAVAVAERALDEARDYAAAQYSAASHALAVQIAMLTLALVLTVGAMIGVTRRVIRPLHNIRDAMLKVAGGDLSVDGGYLDRRDEIGALAGALETFKQQAADKLAIEAQERERNAGTAARQRATEAYVGEFESVVRRTLDELSQASGEMRKTSGDLSAVSRQTNERVQVAGKASGDASMSVDSVTSAAEELSASINDISQQAAHAAGIASRAVSQARDTDGTVQGLASSASRIGEVVGLINTIAAQTNLLALNATIEAARAGDAGRGFAVVASEVKSLATQTAKATEEISEQVAGIQKVAGDAITAIQAIGGIIGEVNEVATAIAAAVQEQGAATQEITRSTQFAAQGTKNVSDNIAGVKTDADAAAAAADNVKHASELLEAQSRQLGDQVSDFLGKIRAA</sequence>
<keyword evidence="4" id="KW-0472">Membrane</keyword>
<dbReference type="Pfam" id="PF00015">
    <property type="entry name" value="MCPsignal"/>
    <property type="match status" value="1"/>
</dbReference>
<keyword evidence="8" id="KW-1185">Reference proteome</keyword>
<dbReference type="InterPro" id="IPR004089">
    <property type="entry name" value="MCPsignal_dom"/>
</dbReference>
<dbReference type="PANTHER" id="PTHR32089:SF112">
    <property type="entry name" value="LYSOZYME-LIKE PROTEIN-RELATED"/>
    <property type="match status" value="1"/>
</dbReference>
<feature type="transmembrane region" description="Helical" evidence="4">
    <location>
        <begin position="56"/>
        <end position="77"/>
    </location>
</feature>
<dbReference type="SMART" id="SM00304">
    <property type="entry name" value="HAMP"/>
    <property type="match status" value="1"/>
</dbReference>
<evidence type="ECO:0000256" key="1">
    <source>
        <dbReference type="ARBA" id="ARBA00023224"/>
    </source>
</evidence>